<feature type="signal peptide" evidence="1">
    <location>
        <begin position="1"/>
        <end position="28"/>
    </location>
</feature>
<feature type="domain" description="LysM" evidence="2">
    <location>
        <begin position="29"/>
        <end position="73"/>
    </location>
</feature>
<dbReference type="PANTHER" id="PTHR33734:SF22">
    <property type="entry name" value="MEMBRANE-BOUND LYTIC MUREIN TRANSGLYCOSYLASE D"/>
    <property type="match status" value="1"/>
</dbReference>
<proteinExistence type="predicted"/>
<evidence type="ECO:0000259" key="2">
    <source>
        <dbReference type="PROSITE" id="PS51782"/>
    </source>
</evidence>
<accession>A0A5A5U3P8</accession>
<reference evidence="3 4" key="1">
    <citation type="submission" date="2019-04" db="EMBL/GenBank/DDBJ databases">
        <title>A pseudo-fructophilic Leuconostoc citreum strain F192-5 isolated from peel of satsuma mandarin: the first report for isolation and characterization of strain-dependent fructophilic-like characteristics.</title>
        <authorList>
            <person name="Maeno S."/>
            <person name="Tanizawa Y."/>
            <person name="Kajikawa A."/>
            <person name="Kanesaki Y."/>
            <person name="Kubota E."/>
            <person name="Arita M."/>
            <person name="Leon D."/>
            <person name="Endo A."/>
        </authorList>
    </citation>
    <scope>NUCLEOTIDE SEQUENCE [LARGE SCALE GENOMIC DNA]</scope>
    <source>
        <strain evidence="3 4">F192-5</strain>
    </source>
</reference>
<dbReference type="SUPFAM" id="SSF54106">
    <property type="entry name" value="LysM domain"/>
    <property type="match status" value="2"/>
</dbReference>
<dbReference type="Pfam" id="PF01476">
    <property type="entry name" value="LysM"/>
    <property type="match status" value="2"/>
</dbReference>
<feature type="domain" description="LysM" evidence="2">
    <location>
        <begin position="86"/>
        <end position="130"/>
    </location>
</feature>
<evidence type="ECO:0000313" key="4">
    <source>
        <dbReference type="Proteomes" id="UP000323274"/>
    </source>
</evidence>
<dbReference type="InterPro" id="IPR018392">
    <property type="entry name" value="LysM"/>
</dbReference>
<evidence type="ECO:0000256" key="1">
    <source>
        <dbReference type="SAM" id="SignalP"/>
    </source>
</evidence>
<dbReference type="Gene3D" id="1.10.238.10">
    <property type="entry name" value="EF-hand"/>
    <property type="match status" value="1"/>
</dbReference>
<dbReference type="CDD" id="cd00118">
    <property type="entry name" value="LysM"/>
    <property type="match status" value="2"/>
</dbReference>
<comment type="caution">
    <text evidence="3">The sequence shown here is derived from an EMBL/GenBank/DDBJ whole genome shotgun (WGS) entry which is preliminary data.</text>
</comment>
<dbReference type="PROSITE" id="PS00018">
    <property type="entry name" value="EF_HAND_1"/>
    <property type="match status" value="2"/>
</dbReference>
<dbReference type="Proteomes" id="UP000323274">
    <property type="component" value="Unassembled WGS sequence"/>
</dbReference>
<dbReference type="Gene3D" id="3.40.33.10">
    <property type="entry name" value="CAP"/>
    <property type="match status" value="1"/>
</dbReference>
<organism evidence="3 4">
    <name type="scientific">Leuconostoc citreum</name>
    <dbReference type="NCBI Taxonomy" id="33964"/>
    <lineage>
        <taxon>Bacteria</taxon>
        <taxon>Bacillati</taxon>
        <taxon>Bacillota</taxon>
        <taxon>Bacilli</taxon>
        <taxon>Lactobacillales</taxon>
        <taxon>Lactobacillaceae</taxon>
        <taxon>Leuconostoc</taxon>
    </lineage>
</organism>
<keyword evidence="1" id="KW-0732">Signal</keyword>
<name>A0A5A5U3P8_LEUCI</name>
<dbReference type="InterPro" id="IPR035940">
    <property type="entry name" value="CAP_sf"/>
</dbReference>
<dbReference type="Pfam" id="PF00188">
    <property type="entry name" value="CAP"/>
    <property type="match status" value="1"/>
</dbReference>
<dbReference type="AlphaFoldDB" id="A0A5A5U3P8"/>
<sequence>MSNNIKKTLLATAAGVAAFVGGHAAASADTVSVKSGDTLTGIASENNTTVDDLAKANNINDKNLIIAGQQLTVAAPAAKSVSADGATYTVQAGDSLSKIAEQTGVNIATLASLNNLASNNVVVVGQQLSLKAAPVATAPTVTASEQAQQAAPAAPKLSYIAAADTNKDGFMSLEEYNTYKANGGDTTVTASTPAAQPAQASVPENVQYIAAADTNKDGFMSAAEYAAYEANGGSAAQQQAPAAPSTATAQVTQVATTQTVATTQQAAPAVSSDVETLVNAMNARRAALGLAPVRLDAGLSARAQGRAQDAAANGGIPTNHFSTNGEVVADGFSTGSVIDAWYNETNMMTPNGQPGHRMWVANSRASAVGFGIVGGVIVGESDAGQF</sequence>
<dbReference type="SUPFAM" id="SSF55797">
    <property type="entry name" value="PR-1-like"/>
    <property type="match status" value="1"/>
</dbReference>
<dbReference type="EMBL" id="BJJW01000016">
    <property type="protein sequence ID" value="GDZ84575.1"/>
    <property type="molecule type" value="Genomic_DNA"/>
</dbReference>
<feature type="chain" id="PRO_5022818294" description="LysM domain-containing protein" evidence="1">
    <location>
        <begin position="29"/>
        <end position="386"/>
    </location>
</feature>
<evidence type="ECO:0000313" key="3">
    <source>
        <dbReference type="EMBL" id="GDZ84575.1"/>
    </source>
</evidence>
<dbReference type="InterPro" id="IPR036779">
    <property type="entry name" value="LysM_dom_sf"/>
</dbReference>
<dbReference type="InterPro" id="IPR018247">
    <property type="entry name" value="EF_Hand_1_Ca_BS"/>
</dbReference>
<dbReference type="PROSITE" id="PS51782">
    <property type="entry name" value="LYSM"/>
    <property type="match status" value="2"/>
</dbReference>
<protein>
    <recommendedName>
        <fullName evidence="2">LysM domain-containing protein</fullName>
    </recommendedName>
</protein>
<dbReference type="SMART" id="SM00257">
    <property type="entry name" value="LysM"/>
    <property type="match status" value="2"/>
</dbReference>
<dbReference type="RefSeq" id="WP_149334781.1">
    <property type="nucleotide sequence ID" value="NZ_BJJW01000016.1"/>
</dbReference>
<dbReference type="Gene3D" id="3.10.350.10">
    <property type="entry name" value="LysM domain"/>
    <property type="match status" value="2"/>
</dbReference>
<dbReference type="InterPro" id="IPR014044">
    <property type="entry name" value="CAP_dom"/>
</dbReference>
<gene>
    <name evidence="3" type="ORF">LCIT_18170</name>
</gene>
<dbReference type="PANTHER" id="PTHR33734">
    <property type="entry name" value="LYSM DOMAIN-CONTAINING GPI-ANCHORED PROTEIN 2"/>
    <property type="match status" value="1"/>
</dbReference>